<dbReference type="OrthoDB" id="343907at2759"/>
<dbReference type="AlphaFoldDB" id="A0A1D2MA70"/>
<gene>
    <name evidence="2" type="ORF">Ocin01_16792</name>
</gene>
<organism evidence="2 3">
    <name type="scientific">Orchesella cincta</name>
    <name type="common">Springtail</name>
    <name type="synonym">Podura cincta</name>
    <dbReference type="NCBI Taxonomy" id="48709"/>
    <lineage>
        <taxon>Eukaryota</taxon>
        <taxon>Metazoa</taxon>
        <taxon>Ecdysozoa</taxon>
        <taxon>Arthropoda</taxon>
        <taxon>Hexapoda</taxon>
        <taxon>Collembola</taxon>
        <taxon>Entomobryomorpha</taxon>
        <taxon>Entomobryoidea</taxon>
        <taxon>Orchesellidae</taxon>
        <taxon>Orchesellinae</taxon>
        <taxon>Orchesella</taxon>
    </lineage>
</organism>
<dbReference type="GO" id="GO:0032008">
    <property type="term" value="P:positive regulation of TOR signaling"/>
    <property type="evidence" value="ECO:0007669"/>
    <property type="project" value="TreeGrafter"/>
</dbReference>
<accession>A0A1D2MA70</accession>
<dbReference type="EMBL" id="LJIJ01002307">
    <property type="protein sequence ID" value="ODM89888.1"/>
    <property type="molecule type" value="Genomic_DNA"/>
</dbReference>
<sequence length="197" mass="21628">MGAADHNIILPCFFTSPYFFHSEKYTRHVFVIIPVSDLLLVISFEAELLKMAAELQKGLHQILAKVDGLYGIILSDRDGVTILKAHVDPPPSSPSSPGSPFPESILRVNFLATFGTATEQASKLGMGRNEKIISIYQKFQIIQFNKLPVVVTLIAKKDANTGFLLTTIEELLGPLVVAVRKDVSAYYNSHLLNAGES</sequence>
<evidence type="ECO:0000256" key="1">
    <source>
        <dbReference type="ARBA" id="ARBA00005356"/>
    </source>
</evidence>
<dbReference type="PANTHER" id="PTHR13378:SF1">
    <property type="entry name" value="RAGULATOR COMPLEX PROTEIN LAMTOR3"/>
    <property type="match status" value="1"/>
</dbReference>
<evidence type="ECO:0000313" key="2">
    <source>
        <dbReference type="EMBL" id="ODM89888.1"/>
    </source>
</evidence>
<protein>
    <submittedName>
        <fullName evidence="2">Ragulator complex protein LAMTOR3-A</fullName>
    </submittedName>
</protein>
<comment type="caution">
    <text evidence="2">The sequence shown here is derived from an EMBL/GenBank/DDBJ whole genome shotgun (WGS) entry which is preliminary data.</text>
</comment>
<dbReference type="Proteomes" id="UP000094527">
    <property type="component" value="Unassembled WGS sequence"/>
</dbReference>
<proteinExistence type="inferred from homology"/>
<dbReference type="GO" id="GO:0071230">
    <property type="term" value="P:cellular response to amino acid stimulus"/>
    <property type="evidence" value="ECO:0007669"/>
    <property type="project" value="TreeGrafter"/>
</dbReference>
<dbReference type="STRING" id="48709.A0A1D2MA70"/>
<dbReference type="GO" id="GO:0071986">
    <property type="term" value="C:Ragulator complex"/>
    <property type="evidence" value="ECO:0007669"/>
    <property type="project" value="TreeGrafter"/>
</dbReference>
<dbReference type="InterPro" id="IPR015019">
    <property type="entry name" value="LAMTOR3"/>
</dbReference>
<dbReference type="OMA" id="CIYKNYQ"/>
<comment type="similarity">
    <text evidence="1">Belongs to the LAMTOR3 family.</text>
</comment>
<keyword evidence="3" id="KW-1185">Reference proteome</keyword>
<name>A0A1D2MA70_ORCCI</name>
<reference evidence="2 3" key="1">
    <citation type="journal article" date="2016" name="Genome Biol. Evol.">
        <title>Gene Family Evolution Reflects Adaptation to Soil Environmental Stressors in the Genome of the Collembolan Orchesella cincta.</title>
        <authorList>
            <person name="Faddeeva-Vakhrusheva A."/>
            <person name="Derks M.F."/>
            <person name="Anvar S.Y."/>
            <person name="Agamennone V."/>
            <person name="Suring W."/>
            <person name="Smit S."/>
            <person name="van Straalen N.M."/>
            <person name="Roelofs D."/>
        </authorList>
    </citation>
    <scope>NUCLEOTIDE SEQUENCE [LARGE SCALE GENOMIC DNA]</scope>
    <source>
        <tissue evidence="2">Mixed pool</tissue>
    </source>
</reference>
<dbReference type="Gene3D" id="3.30.450.30">
    <property type="entry name" value="Dynein light chain 2a, cytoplasmic"/>
    <property type="match status" value="1"/>
</dbReference>
<dbReference type="PANTHER" id="PTHR13378">
    <property type="entry name" value="REGULATOR COMPLEX PROTEIN LAMTOR3"/>
    <property type="match status" value="1"/>
</dbReference>
<evidence type="ECO:0000313" key="3">
    <source>
        <dbReference type="Proteomes" id="UP000094527"/>
    </source>
</evidence>
<dbReference type="SMART" id="SM01278">
    <property type="entry name" value="MAPKK1_Int"/>
    <property type="match status" value="1"/>
</dbReference>
<dbReference type="Pfam" id="PF08923">
    <property type="entry name" value="MAPKK1_Int"/>
    <property type="match status" value="1"/>
</dbReference>
<dbReference type="SUPFAM" id="SSF103196">
    <property type="entry name" value="Roadblock/LC7 domain"/>
    <property type="match status" value="1"/>
</dbReference>